<protein>
    <submittedName>
        <fullName evidence="1">Uncharacterized protein</fullName>
    </submittedName>
</protein>
<keyword evidence="2" id="KW-1185">Reference proteome</keyword>
<evidence type="ECO:0000313" key="2">
    <source>
        <dbReference type="Proteomes" id="UP000501690"/>
    </source>
</evidence>
<dbReference type="Proteomes" id="UP000501690">
    <property type="component" value="Linkage Group LG5"/>
</dbReference>
<gene>
    <name evidence="1" type="ORF">DEO72_LG5g2194</name>
</gene>
<organism evidence="1 2">
    <name type="scientific">Vigna unguiculata</name>
    <name type="common">Cowpea</name>
    <dbReference type="NCBI Taxonomy" id="3917"/>
    <lineage>
        <taxon>Eukaryota</taxon>
        <taxon>Viridiplantae</taxon>
        <taxon>Streptophyta</taxon>
        <taxon>Embryophyta</taxon>
        <taxon>Tracheophyta</taxon>
        <taxon>Spermatophyta</taxon>
        <taxon>Magnoliopsida</taxon>
        <taxon>eudicotyledons</taxon>
        <taxon>Gunneridae</taxon>
        <taxon>Pentapetalae</taxon>
        <taxon>rosids</taxon>
        <taxon>fabids</taxon>
        <taxon>Fabales</taxon>
        <taxon>Fabaceae</taxon>
        <taxon>Papilionoideae</taxon>
        <taxon>50 kb inversion clade</taxon>
        <taxon>NPAAA clade</taxon>
        <taxon>indigoferoid/millettioid clade</taxon>
        <taxon>Phaseoleae</taxon>
        <taxon>Vigna</taxon>
    </lineage>
</organism>
<proteinExistence type="predicted"/>
<sequence length="73" mass="8583">MRVHLVGLPQTLCVSEFRVRTRVFRCITIDYTEGINVRRLFQRFTVDWSRIPPINDVDGLIKWYSESLVLGPC</sequence>
<dbReference type="AlphaFoldDB" id="A0A4D6LZB5"/>
<evidence type="ECO:0000313" key="1">
    <source>
        <dbReference type="EMBL" id="QCD94115.1"/>
    </source>
</evidence>
<accession>A0A4D6LZB5</accession>
<reference evidence="1 2" key="1">
    <citation type="submission" date="2019-04" db="EMBL/GenBank/DDBJ databases">
        <title>An improved genome assembly and genetic linkage map for asparagus bean, Vigna unguiculata ssp. sesquipedialis.</title>
        <authorList>
            <person name="Xia Q."/>
            <person name="Zhang R."/>
            <person name="Dong Y."/>
        </authorList>
    </citation>
    <scope>NUCLEOTIDE SEQUENCE [LARGE SCALE GENOMIC DNA]</scope>
    <source>
        <tissue evidence="1">Leaf</tissue>
    </source>
</reference>
<dbReference type="EMBL" id="CP039349">
    <property type="protein sequence ID" value="QCD94115.1"/>
    <property type="molecule type" value="Genomic_DNA"/>
</dbReference>
<name>A0A4D6LZB5_VIGUN</name>